<evidence type="ECO:0000256" key="1">
    <source>
        <dbReference type="ARBA" id="ARBA00008007"/>
    </source>
</evidence>
<comment type="caution">
    <text evidence="3">The sequence shown here is derived from an EMBL/GenBank/DDBJ whole genome shotgun (WGS) entry which is preliminary data.</text>
</comment>
<gene>
    <name evidence="3" type="ORF">JQC93_14725</name>
</gene>
<sequence length="257" mass="29214">MGRLVAGIKAMLGVLGNQCRCCERMIPVKGECLLWCSECFSFYEDSKARCSCCGLVFGEDSLTSRPVMCGECLNKPPNWDKLYCVGDYGGALKSDLYKLKYKHDYHIAREYGQLMVRRVGALKSSELPTVLVVVPVPWLRYWRRGYNQSQLLARSVREHFAVKGVNVSIVCPFGRQYRWRGHTRLNRKQRLSHSQSEFYIKSTQIEPLRQHSHVAIVDDVVTTGATIQQLSSLLLENGVSRIDIYCVGRTAKPAKSR</sequence>
<name>A0ABS2HJH8_9VIBR</name>
<dbReference type="Gene3D" id="3.40.50.2020">
    <property type="match status" value="1"/>
</dbReference>
<accession>A0ABS2HJH8</accession>
<dbReference type="InterPro" id="IPR029057">
    <property type="entry name" value="PRTase-like"/>
</dbReference>
<dbReference type="InterPro" id="IPR051910">
    <property type="entry name" value="ComF/GntX_DNA_util-trans"/>
</dbReference>
<organism evidence="3 4">
    <name type="scientific">Vibrio ulleungensis</name>
    <dbReference type="NCBI Taxonomy" id="2807619"/>
    <lineage>
        <taxon>Bacteria</taxon>
        <taxon>Pseudomonadati</taxon>
        <taxon>Pseudomonadota</taxon>
        <taxon>Gammaproteobacteria</taxon>
        <taxon>Vibrionales</taxon>
        <taxon>Vibrionaceae</taxon>
        <taxon>Vibrio</taxon>
    </lineage>
</organism>
<proteinExistence type="inferred from homology"/>
<dbReference type="InterPro" id="IPR000836">
    <property type="entry name" value="PRTase_dom"/>
</dbReference>
<evidence type="ECO:0000259" key="2">
    <source>
        <dbReference type="Pfam" id="PF00156"/>
    </source>
</evidence>
<dbReference type="CDD" id="cd06223">
    <property type="entry name" value="PRTases_typeI"/>
    <property type="match status" value="1"/>
</dbReference>
<dbReference type="Pfam" id="PF00156">
    <property type="entry name" value="Pribosyltran"/>
    <property type="match status" value="1"/>
</dbReference>
<dbReference type="Proteomes" id="UP000809621">
    <property type="component" value="Unassembled WGS sequence"/>
</dbReference>
<evidence type="ECO:0000313" key="4">
    <source>
        <dbReference type="Proteomes" id="UP000809621"/>
    </source>
</evidence>
<dbReference type="SUPFAM" id="SSF53271">
    <property type="entry name" value="PRTase-like"/>
    <property type="match status" value="1"/>
</dbReference>
<reference evidence="3 4" key="1">
    <citation type="submission" date="2021-02" db="EMBL/GenBank/DDBJ databases">
        <authorList>
            <person name="Park J.-S."/>
        </authorList>
    </citation>
    <scope>NUCLEOTIDE SEQUENCE [LARGE SCALE GENOMIC DNA]</scope>
    <source>
        <strain evidence="3 4">188UL20-2</strain>
    </source>
</reference>
<dbReference type="PANTHER" id="PTHR47505:SF1">
    <property type="entry name" value="DNA UTILIZATION PROTEIN YHGH"/>
    <property type="match status" value="1"/>
</dbReference>
<keyword evidence="4" id="KW-1185">Reference proteome</keyword>
<dbReference type="PANTHER" id="PTHR47505">
    <property type="entry name" value="DNA UTILIZATION PROTEIN YHGH"/>
    <property type="match status" value="1"/>
</dbReference>
<protein>
    <submittedName>
        <fullName evidence="3">ComF family protein</fullName>
    </submittedName>
</protein>
<dbReference type="EMBL" id="JAFEUM010000006">
    <property type="protein sequence ID" value="MBM7037663.1"/>
    <property type="molecule type" value="Genomic_DNA"/>
</dbReference>
<feature type="domain" description="Phosphoribosyltransferase" evidence="2">
    <location>
        <begin position="188"/>
        <end position="248"/>
    </location>
</feature>
<comment type="similarity">
    <text evidence="1">Belongs to the ComF/GntX family.</text>
</comment>
<dbReference type="RefSeq" id="WP_205159177.1">
    <property type="nucleotide sequence ID" value="NZ_JAFEUM010000006.1"/>
</dbReference>
<evidence type="ECO:0000313" key="3">
    <source>
        <dbReference type="EMBL" id="MBM7037663.1"/>
    </source>
</evidence>